<evidence type="ECO:0000313" key="6">
    <source>
        <dbReference type="Proteomes" id="UP001589628"/>
    </source>
</evidence>
<gene>
    <name evidence="5" type="primary">csiR</name>
    <name evidence="5" type="ORF">ACFFLH_07230</name>
</gene>
<keyword evidence="3" id="KW-0804">Transcription</keyword>
<keyword evidence="6" id="KW-1185">Reference proteome</keyword>
<dbReference type="PANTHER" id="PTHR43537:SF20">
    <property type="entry name" value="HTH-TYPE TRANSCRIPTIONAL REPRESSOR GLAR"/>
    <property type="match status" value="1"/>
</dbReference>
<reference evidence="5 6" key="1">
    <citation type="submission" date="2024-09" db="EMBL/GenBank/DDBJ databases">
        <authorList>
            <person name="Sun Q."/>
            <person name="Mori K."/>
        </authorList>
    </citation>
    <scope>NUCLEOTIDE SEQUENCE [LARGE SCALE GENOMIC DNA]</scope>
    <source>
        <strain evidence="5 6">ATCC 51285</strain>
    </source>
</reference>
<evidence type="ECO:0000256" key="2">
    <source>
        <dbReference type="ARBA" id="ARBA00023125"/>
    </source>
</evidence>
<keyword evidence="1" id="KW-0805">Transcription regulation</keyword>
<dbReference type="RefSeq" id="WP_081414295.1">
    <property type="nucleotide sequence ID" value="NZ_JAUESS010000011.1"/>
</dbReference>
<dbReference type="EMBL" id="JBHLZN010000002">
    <property type="protein sequence ID" value="MFB9886193.1"/>
    <property type="molecule type" value="Genomic_DNA"/>
</dbReference>
<evidence type="ECO:0000259" key="4">
    <source>
        <dbReference type="PROSITE" id="PS50949"/>
    </source>
</evidence>
<keyword evidence="2 5" id="KW-0238">DNA-binding</keyword>
<dbReference type="SMART" id="SM00895">
    <property type="entry name" value="FCD"/>
    <property type="match status" value="1"/>
</dbReference>
<dbReference type="PANTHER" id="PTHR43537">
    <property type="entry name" value="TRANSCRIPTIONAL REGULATOR, GNTR FAMILY"/>
    <property type="match status" value="1"/>
</dbReference>
<name>A0ABV5ZA93_9GAMM</name>
<dbReference type="Pfam" id="PF07729">
    <property type="entry name" value="FCD"/>
    <property type="match status" value="1"/>
</dbReference>
<dbReference type="Proteomes" id="UP001589628">
    <property type="component" value="Unassembled WGS sequence"/>
</dbReference>
<sequence length="231" mass="26269">MKAEVDSKQNRGLAILQDLKADILRGYFAPGEKLLMSALKERYGVGVSPIREALSQLVSEQLVVAQSQRGFKVSPISRDELLDIYETRAHIEALALELALERGDDQWEAQIVAEAHRLFKIDVSSYAADTLLEVWEERHRAFHQAMVKGCGSVQLLQVRQILYDRAERYRRLWLKETLMNAESLARSKALHQDLLEAVLSRDKVAVKALIHPHLMKPVEVIKATLSAKQFF</sequence>
<dbReference type="InterPro" id="IPR011711">
    <property type="entry name" value="GntR_C"/>
</dbReference>
<protein>
    <submittedName>
        <fullName evidence="5">DNA-binding transcriptional regulator CsiR</fullName>
    </submittedName>
</protein>
<dbReference type="InterPro" id="IPR008920">
    <property type="entry name" value="TF_FadR/GntR_C"/>
</dbReference>
<dbReference type="SUPFAM" id="SSF46785">
    <property type="entry name" value="Winged helix' DNA-binding domain"/>
    <property type="match status" value="1"/>
</dbReference>
<organism evidence="5 6">
    <name type="scientific">Balneatrix alpica</name>
    <dbReference type="NCBI Taxonomy" id="75684"/>
    <lineage>
        <taxon>Bacteria</taxon>
        <taxon>Pseudomonadati</taxon>
        <taxon>Pseudomonadota</taxon>
        <taxon>Gammaproteobacteria</taxon>
        <taxon>Oceanospirillales</taxon>
        <taxon>Balneatrichaceae</taxon>
        <taxon>Balneatrix</taxon>
    </lineage>
</organism>
<evidence type="ECO:0000256" key="3">
    <source>
        <dbReference type="ARBA" id="ARBA00023163"/>
    </source>
</evidence>
<dbReference type="SMART" id="SM00345">
    <property type="entry name" value="HTH_GNTR"/>
    <property type="match status" value="1"/>
</dbReference>
<feature type="domain" description="HTH gntR-type" evidence="4">
    <location>
        <begin position="9"/>
        <end position="76"/>
    </location>
</feature>
<dbReference type="Gene3D" id="1.20.120.530">
    <property type="entry name" value="GntR ligand-binding domain-like"/>
    <property type="match status" value="1"/>
</dbReference>
<comment type="caution">
    <text evidence="5">The sequence shown here is derived from an EMBL/GenBank/DDBJ whole genome shotgun (WGS) entry which is preliminary data.</text>
</comment>
<dbReference type="PROSITE" id="PS50949">
    <property type="entry name" value="HTH_GNTR"/>
    <property type="match status" value="1"/>
</dbReference>
<proteinExistence type="predicted"/>
<dbReference type="InterPro" id="IPR036388">
    <property type="entry name" value="WH-like_DNA-bd_sf"/>
</dbReference>
<dbReference type="InterPro" id="IPR000524">
    <property type="entry name" value="Tscrpt_reg_HTH_GntR"/>
</dbReference>
<evidence type="ECO:0000256" key="1">
    <source>
        <dbReference type="ARBA" id="ARBA00023015"/>
    </source>
</evidence>
<dbReference type="InterPro" id="IPR036390">
    <property type="entry name" value="WH_DNA-bd_sf"/>
</dbReference>
<accession>A0ABV5ZA93</accession>
<dbReference type="SUPFAM" id="SSF48008">
    <property type="entry name" value="GntR ligand-binding domain-like"/>
    <property type="match status" value="1"/>
</dbReference>
<evidence type="ECO:0000313" key="5">
    <source>
        <dbReference type="EMBL" id="MFB9886193.1"/>
    </source>
</evidence>
<dbReference type="Gene3D" id="1.10.10.10">
    <property type="entry name" value="Winged helix-like DNA-binding domain superfamily/Winged helix DNA-binding domain"/>
    <property type="match status" value="1"/>
</dbReference>
<dbReference type="NCBIfam" id="NF008576">
    <property type="entry name" value="PRK11534.1"/>
    <property type="match status" value="1"/>
</dbReference>
<dbReference type="GO" id="GO:0003677">
    <property type="term" value="F:DNA binding"/>
    <property type="evidence" value="ECO:0007669"/>
    <property type="project" value="UniProtKB-KW"/>
</dbReference>
<dbReference type="Pfam" id="PF00392">
    <property type="entry name" value="GntR"/>
    <property type="match status" value="1"/>
</dbReference>